<dbReference type="InterPro" id="IPR017850">
    <property type="entry name" value="Alkaline_phosphatase_core_sf"/>
</dbReference>
<dbReference type="InterPro" id="IPR006311">
    <property type="entry name" value="TAT_signal"/>
</dbReference>
<dbReference type="PROSITE" id="PS51318">
    <property type="entry name" value="TAT"/>
    <property type="match status" value="1"/>
</dbReference>
<proteinExistence type="predicted"/>
<accession>A0ABU5F109</accession>
<dbReference type="EMBL" id="JAXBLV010000190">
    <property type="protein sequence ID" value="MDY3561261.1"/>
    <property type="molecule type" value="Genomic_DNA"/>
</dbReference>
<dbReference type="Proteomes" id="UP001272242">
    <property type="component" value="Unassembled WGS sequence"/>
</dbReference>
<reference evidence="3" key="1">
    <citation type="journal article" date="2023" name="Mar. Drugs">
        <title>Gemmata algarum, a Novel Planctomycete Isolated from an Algal Mat, Displays Antimicrobial Activity.</title>
        <authorList>
            <person name="Kumar G."/>
            <person name="Kallscheuer N."/>
            <person name="Kashif M."/>
            <person name="Ahamad S."/>
            <person name="Jagadeeshwari U."/>
            <person name="Pannikurungottu S."/>
            <person name="Haufschild T."/>
            <person name="Kabuu M."/>
            <person name="Sasikala C."/>
            <person name="Jogler C."/>
            <person name="Ramana C."/>
        </authorList>
    </citation>
    <scope>NUCLEOTIDE SEQUENCE [LARGE SCALE GENOMIC DNA]</scope>
    <source>
        <strain evidence="3">JC673</strain>
    </source>
</reference>
<sequence>MLNGGISRRDMLKSSGTGLGMLGLAGLLADEARGAEARAAGASANPLAPKVAHFPARAKRVIHLFMNGGPSQVDTFDPKPELTKQHGKAPGAAGKATERKTGALYKSPFAFKKYGQSGIEVSELFPEIGACIDDICVIRSMHTNIPNHEPGLLLMTCGNTQPIRPSMGSWLTYGLGTENQNLPGFVVLCPGKPVVGPALWNNSFLPGVFQGCHISSLDPKRVIDHIRNTSVSAGTQREQLDLLNRLNGLHRDARGGDDQLDARIQSLEIAYRMQTEAQEAFDVSREPVKVREAYGKGYFADACLTARRLVERGVRMVQVFYGSGQPWDDHGDIEKGHRTKAKDSDKAVAALLRDLKQQGLLDETLVLWGGEFGRTPTSEGANGRDHNNHGFTVWLAGGGVKGGMTYGATDEFGFAAVDKKVHVHDLHATILHLMGIDHEKLTYRYSGRDFRLTDVHGVVVKDIMK</sequence>
<feature type="region of interest" description="Disordered" evidence="1">
    <location>
        <begin position="73"/>
        <end position="96"/>
    </location>
</feature>
<name>A0ABU5F109_9BACT</name>
<dbReference type="RefSeq" id="WP_320687700.1">
    <property type="nucleotide sequence ID" value="NZ_JAXBLV010000190.1"/>
</dbReference>
<protein>
    <submittedName>
        <fullName evidence="2">DUF1501 domain-containing protein</fullName>
    </submittedName>
</protein>
<dbReference type="Gene3D" id="3.40.720.10">
    <property type="entry name" value="Alkaline Phosphatase, subunit A"/>
    <property type="match status" value="1"/>
</dbReference>
<comment type="caution">
    <text evidence="2">The sequence shown here is derived from an EMBL/GenBank/DDBJ whole genome shotgun (WGS) entry which is preliminary data.</text>
</comment>
<dbReference type="InterPro" id="IPR010869">
    <property type="entry name" value="DUF1501"/>
</dbReference>
<evidence type="ECO:0000256" key="1">
    <source>
        <dbReference type="SAM" id="MobiDB-lite"/>
    </source>
</evidence>
<evidence type="ECO:0000313" key="2">
    <source>
        <dbReference type="EMBL" id="MDY3561261.1"/>
    </source>
</evidence>
<organism evidence="2 3">
    <name type="scientific">Gemmata algarum</name>
    <dbReference type="NCBI Taxonomy" id="2975278"/>
    <lineage>
        <taxon>Bacteria</taxon>
        <taxon>Pseudomonadati</taxon>
        <taxon>Planctomycetota</taxon>
        <taxon>Planctomycetia</taxon>
        <taxon>Gemmatales</taxon>
        <taxon>Gemmataceae</taxon>
        <taxon>Gemmata</taxon>
    </lineage>
</organism>
<gene>
    <name evidence="2" type="ORF">R5W23_002536</name>
</gene>
<keyword evidence="3" id="KW-1185">Reference proteome</keyword>
<dbReference type="SUPFAM" id="SSF53649">
    <property type="entry name" value="Alkaline phosphatase-like"/>
    <property type="match status" value="1"/>
</dbReference>
<dbReference type="PANTHER" id="PTHR43737">
    <property type="entry name" value="BLL7424 PROTEIN"/>
    <property type="match status" value="1"/>
</dbReference>
<dbReference type="PANTHER" id="PTHR43737:SF1">
    <property type="entry name" value="DUF1501 DOMAIN-CONTAINING PROTEIN"/>
    <property type="match status" value="1"/>
</dbReference>
<evidence type="ECO:0000313" key="3">
    <source>
        <dbReference type="Proteomes" id="UP001272242"/>
    </source>
</evidence>
<dbReference type="Pfam" id="PF07394">
    <property type="entry name" value="DUF1501"/>
    <property type="match status" value="1"/>
</dbReference>